<feature type="transmembrane region" description="Helical" evidence="8">
    <location>
        <begin position="314"/>
        <end position="331"/>
    </location>
</feature>
<keyword evidence="7 8" id="KW-0472">Membrane</keyword>
<evidence type="ECO:0000256" key="4">
    <source>
        <dbReference type="ARBA" id="ARBA00022679"/>
    </source>
</evidence>
<feature type="transmembrane region" description="Helical" evidence="8">
    <location>
        <begin position="160"/>
        <end position="190"/>
    </location>
</feature>
<dbReference type="PANTHER" id="PTHR33908">
    <property type="entry name" value="MANNOSYLTRANSFERASE YKCB-RELATED"/>
    <property type="match status" value="1"/>
</dbReference>
<evidence type="ECO:0000259" key="9">
    <source>
        <dbReference type="Pfam" id="PF13231"/>
    </source>
</evidence>
<dbReference type="GO" id="GO:0016763">
    <property type="term" value="F:pentosyltransferase activity"/>
    <property type="evidence" value="ECO:0007669"/>
    <property type="project" value="TreeGrafter"/>
</dbReference>
<feature type="transmembrane region" description="Helical" evidence="8">
    <location>
        <begin position="343"/>
        <end position="364"/>
    </location>
</feature>
<dbReference type="Pfam" id="PF13231">
    <property type="entry name" value="PMT_2"/>
    <property type="match status" value="1"/>
</dbReference>
<dbReference type="GO" id="GO:0009103">
    <property type="term" value="P:lipopolysaccharide biosynthetic process"/>
    <property type="evidence" value="ECO:0007669"/>
    <property type="project" value="UniProtKB-ARBA"/>
</dbReference>
<accession>A0A1M7Y3V5</accession>
<dbReference type="RefSeq" id="WP_073612999.1">
    <property type="nucleotide sequence ID" value="NZ_FRFE01000006.1"/>
</dbReference>
<keyword evidence="6 8" id="KW-1133">Transmembrane helix</keyword>
<organism evidence="10 11">
    <name type="scientific">Desulfopila aestuarii DSM 18488</name>
    <dbReference type="NCBI Taxonomy" id="1121416"/>
    <lineage>
        <taxon>Bacteria</taxon>
        <taxon>Pseudomonadati</taxon>
        <taxon>Thermodesulfobacteriota</taxon>
        <taxon>Desulfobulbia</taxon>
        <taxon>Desulfobulbales</taxon>
        <taxon>Desulfocapsaceae</taxon>
        <taxon>Desulfopila</taxon>
    </lineage>
</organism>
<proteinExistence type="predicted"/>
<feature type="transmembrane region" description="Helical" evidence="8">
    <location>
        <begin position="241"/>
        <end position="267"/>
    </location>
</feature>
<feature type="transmembrane region" description="Helical" evidence="8">
    <location>
        <begin position="287"/>
        <end position="308"/>
    </location>
</feature>
<dbReference type="GO" id="GO:0005886">
    <property type="term" value="C:plasma membrane"/>
    <property type="evidence" value="ECO:0007669"/>
    <property type="project" value="UniProtKB-SubCell"/>
</dbReference>
<comment type="subcellular location">
    <subcellularLocation>
        <location evidence="1">Cell membrane</location>
        <topology evidence="1">Multi-pass membrane protein</topology>
    </subcellularLocation>
</comment>
<evidence type="ECO:0000256" key="1">
    <source>
        <dbReference type="ARBA" id="ARBA00004651"/>
    </source>
</evidence>
<reference evidence="10 11" key="1">
    <citation type="submission" date="2016-12" db="EMBL/GenBank/DDBJ databases">
        <authorList>
            <person name="Song W.-J."/>
            <person name="Kurnit D.M."/>
        </authorList>
    </citation>
    <scope>NUCLEOTIDE SEQUENCE [LARGE SCALE GENOMIC DNA]</scope>
    <source>
        <strain evidence="10 11">DSM 18488</strain>
    </source>
</reference>
<feature type="transmembrane region" description="Helical" evidence="8">
    <location>
        <begin position="12"/>
        <end position="33"/>
    </location>
</feature>
<dbReference type="AlphaFoldDB" id="A0A1M7Y3V5"/>
<keyword evidence="5 8" id="KW-0812">Transmembrane</keyword>
<dbReference type="InterPro" id="IPR050297">
    <property type="entry name" value="LipidA_mod_glycosyltrf_83"/>
</dbReference>
<evidence type="ECO:0000313" key="11">
    <source>
        <dbReference type="Proteomes" id="UP000184603"/>
    </source>
</evidence>
<feature type="domain" description="Glycosyltransferase RgtA/B/C/D-like" evidence="9">
    <location>
        <begin position="58"/>
        <end position="219"/>
    </location>
</feature>
<evidence type="ECO:0000313" key="10">
    <source>
        <dbReference type="EMBL" id="SHO46903.1"/>
    </source>
</evidence>
<dbReference type="PANTHER" id="PTHR33908:SF11">
    <property type="entry name" value="MEMBRANE PROTEIN"/>
    <property type="match status" value="1"/>
</dbReference>
<protein>
    <submittedName>
        <fullName evidence="10">Dolichyl-phosphate-mannose-protein mannosyltransferase</fullName>
    </submittedName>
</protein>
<dbReference type="InterPro" id="IPR038731">
    <property type="entry name" value="RgtA/B/C-like"/>
</dbReference>
<evidence type="ECO:0000256" key="2">
    <source>
        <dbReference type="ARBA" id="ARBA00022475"/>
    </source>
</evidence>
<dbReference type="EMBL" id="FRFE01000006">
    <property type="protein sequence ID" value="SHO46903.1"/>
    <property type="molecule type" value="Genomic_DNA"/>
</dbReference>
<evidence type="ECO:0000256" key="3">
    <source>
        <dbReference type="ARBA" id="ARBA00022676"/>
    </source>
</evidence>
<keyword evidence="4 10" id="KW-0808">Transferase</keyword>
<dbReference type="STRING" id="1121416.SAMN02745220_01687"/>
<name>A0A1M7Y3V5_9BACT</name>
<feature type="transmembrane region" description="Helical" evidence="8">
    <location>
        <begin position="202"/>
        <end position="221"/>
    </location>
</feature>
<evidence type="ECO:0000256" key="5">
    <source>
        <dbReference type="ARBA" id="ARBA00022692"/>
    </source>
</evidence>
<keyword evidence="2" id="KW-1003">Cell membrane</keyword>
<dbReference type="OrthoDB" id="9153955at2"/>
<gene>
    <name evidence="10" type="ORF">SAMN02745220_01687</name>
</gene>
<keyword evidence="3 10" id="KW-0328">Glycosyltransferase</keyword>
<dbReference type="Proteomes" id="UP000184603">
    <property type="component" value="Unassembled WGS sequence"/>
</dbReference>
<evidence type="ECO:0000256" key="7">
    <source>
        <dbReference type="ARBA" id="ARBA00023136"/>
    </source>
</evidence>
<keyword evidence="11" id="KW-1185">Reference proteome</keyword>
<evidence type="ECO:0000256" key="6">
    <source>
        <dbReference type="ARBA" id="ARBA00022989"/>
    </source>
</evidence>
<feature type="transmembrane region" description="Helical" evidence="8">
    <location>
        <begin position="86"/>
        <end position="103"/>
    </location>
</feature>
<evidence type="ECO:0000256" key="8">
    <source>
        <dbReference type="SAM" id="Phobius"/>
    </source>
</evidence>
<sequence>MTRATENQKRQAFIFLIILALYFGLHIVLRVVISNSLDYDEAEQAMLAQWLLPGYTEQPPLYTWLQHGLFQLIGRNVLAVSVLKNLLLFLTYFFVFLAAQIILKNNRSAILATASILLIPQIGWESQRDMTHTLLVVCASSAALWQGLKLLQRNSWLQYIFLGIIFSVGILAKTNFLLFAAILSITLATFPEGRKVVFSRKSLLTLAVTLLLTSPYLVWMYNHQEILFSTTHKFKQGREQFYLLGPLSLVRSSFLFLAPLLVIFLAIFPTIFQNRRKDIHDFHQRFIGRYIIIVFITVLLTVLLFQVTYVKDRWLQPLLFAFPIFLFSRLAETELTTRRFKMYSTIVGTAALTIYLAFTLRAVAAEKMDKFCRLNYPISSFANDIARSGFTHGLIVSDDRFLAGNFSFAFPDSTAIIPGYNFEKNGATPTKAAIIWLANRTKQPPKELTTFFLEKYNLDLTTSQAQYFEHPYLYATKSTITLGALIFDLPTEKP</sequence>